<sequence length="220" mass="24924">MKSSTIIKIIYNDLMGSDPCEEEVKRLNEVLKSSVNPSNKQPDKLFYYSKSADKPVGKGANELVANPVDYAELNKIGDWRRILSNFCAIPNGFTYDGHTFKTVEHAFQSKKIGLVDQQKAFTFTLESNTILSRGGGQMARGFGRKLVVLSKDKLKEWGRIKTQVMKDIMVARFMQDDVGRDVLLKTNSAQLHHIRPRQKSIRMIELECARAKVVELLSTK</sequence>
<dbReference type="AlphaFoldDB" id="A0A6C0CN10"/>
<accession>A0A6C0CN10</accession>
<dbReference type="Pfam" id="PF08719">
    <property type="entry name" value="NADAR"/>
    <property type="match status" value="1"/>
</dbReference>
<dbReference type="SUPFAM" id="SSF143990">
    <property type="entry name" value="YbiA-like"/>
    <property type="match status" value="1"/>
</dbReference>
<dbReference type="CDD" id="cd15457">
    <property type="entry name" value="NADAR"/>
    <property type="match status" value="1"/>
</dbReference>
<evidence type="ECO:0000313" key="2">
    <source>
        <dbReference type="EMBL" id="QHT04865.1"/>
    </source>
</evidence>
<proteinExistence type="predicted"/>
<dbReference type="EMBL" id="MN739440">
    <property type="protein sequence ID" value="QHT04865.1"/>
    <property type="molecule type" value="Genomic_DNA"/>
</dbReference>
<dbReference type="Gene3D" id="1.10.357.40">
    <property type="entry name" value="YbiA-like"/>
    <property type="match status" value="1"/>
</dbReference>
<evidence type="ECO:0000259" key="1">
    <source>
        <dbReference type="Pfam" id="PF08719"/>
    </source>
</evidence>
<name>A0A6C0CN10_9ZZZZ</name>
<reference evidence="2" key="1">
    <citation type="journal article" date="2020" name="Nature">
        <title>Giant virus diversity and host interactions through global metagenomics.</title>
        <authorList>
            <person name="Schulz F."/>
            <person name="Roux S."/>
            <person name="Paez-Espino D."/>
            <person name="Jungbluth S."/>
            <person name="Walsh D.A."/>
            <person name="Denef V.J."/>
            <person name="McMahon K.D."/>
            <person name="Konstantinidis K.T."/>
            <person name="Eloe-Fadrosh E.A."/>
            <person name="Kyrpides N.C."/>
            <person name="Woyke T."/>
        </authorList>
    </citation>
    <scope>NUCLEOTIDE SEQUENCE</scope>
    <source>
        <strain evidence="2">GVMAG-M-3300021343-4</strain>
    </source>
</reference>
<dbReference type="InterPro" id="IPR012816">
    <property type="entry name" value="NADAR"/>
</dbReference>
<organism evidence="2">
    <name type="scientific">viral metagenome</name>
    <dbReference type="NCBI Taxonomy" id="1070528"/>
    <lineage>
        <taxon>unclassified sequences</taxon>
        <taxon>metagenomes</taxon>
        <taxon>organismal metagenomes</taxon>
    </lineage>
</organism>
<protein>
    <recommendedName>
        <fullName evidence="1">NADAR domain-containing protein</fullName>
    </recommendedName>
</protein>
<feature type="domain" description="NADAR" evidence="1">
    <location>
        <begin position="84"/>
        <end position="196"/>
    </location>
</feature>
<dbReference type="InterPro" id="IPR037238">
    <property type="entry name" value="YbiA-like_sf"/>
</dbReference>